<dbReference type="AlphaFoldDB" id="A0A4R7UES9"/>
<comment type="caution">
    <text evidence="6">The sequence shown here is derived from an EMBL/GenBank/DDBJ whole genome shotgun (WGS) entry which is preliminary data.</text>
</comment>
<dbReference type="InterPro" id="IPR052021">
    <property type="entry name" value="Type-I_RS_S_subunit"/>
</dbReference>
<dbReference type="OrthoDB" id="401454at2"/>
<dbReference type="Pfam" id="PF01420">
    <property type="entry name" value="Methylase_S"/>
    <property type="match status" value="1"/>
</dbReference>
<keyword evidence="7" id="KW-1185">Reference proteome</keyword>
<dbReference type="CDD" id="cd17291">
    <property type="entry name" value="RMtype1_S_MgeORF438P-TRD-CR_like"/>
    <property type="match status" value="1"/>
</dbReference>
<gene>
    <name evidence="6" type="ORF">BCF59_0092</name>
</gene>
<dbReference type="PANTHER" id="PTHR30408">
    <property type="entry name" value="TYPE-1 RESTRICTION ENZYME ECOKI SPECIFICITY PROTEIN"/>
    <property type="match status" value="1"/>
</dbReference>
<evidence type="ECO:0000259" key="5">
    <source>
        <dbReference type="Pfam" id="PF01420"/>
    </source>
</evidence>
<keyword evidence="4" id="KW-1133">Transmembrane helix</keyword>
<feature type="domain" description="Type I restriction modification DNA specificity" evidence="5">
    <location>
        <begin position="226"/>
        <end position="364"/>
    </location>
</feature>
<comment type="similarity">
    <text evidence="1">Belongs to the type-I restriction system S methylase family.</text>
</comment>
<evidence type="ECO:0000256" key="4">
    <source>
        <dbReference type="SAM" id="Phobius"/>
    </source>
</evidence>
<dbReference type="PANTHER" id="PTHR30408:SF12">
    <property type="entry name" value="TYPE I RESTRICTION ENZYME MJAVIII SPECIFICITY SUBUNIT"/>
    <property type="match status" value="1"/>
</dbReference>
<keyword evidence="2" id="KW-0680">Restriction system</keyword>
<keyword evidence="4" id="KW-0812">Transmembrane</keyword>
<dbReference type="RefSeq" id="WP_134110109.1">
    <property type="nucleotide sequence ID" value="NZ_SOCN01000001.1"/>
</dbReference>
<dbReference type="SUPFAM" id="SSF116734">
    <property type="entry name" value="DNA methylase specificity domain"/>
    <property type="match status" value="2"/>
</dbReference>
<dbReference type="GO" id="GO:0003677">
    <property type="term" value="F:DNA binding"/>
    <property type="evidence" value="ECO:0007669"/>
    <property type="project" value="UniProtKB-KW"/>
</dbReference>
<feature type="transmembrane region" description="Helical" evidence="4">
    <location>
        <begin position="380"/>
        <end position="398"/>
    </location>
</feature>
<dbReference type="InterPro" id="IPR044946">
    <property type="entry name" value="Restrct_endonuc_typeI_TRD_sf"/>
</dbReference>
<dbReference type="InterPro" id="IPR000055">
    <property type="entry name" value="Restrct_endonuc_typeI_TRD"/>
</dbReference>
<keyword evidence="6" id="KW-0540">Nuclease</keyword>
<accession>A0A4R7UES9</accession>
<keyword evidence="6" id="KW-0255">Endonuclease</keyword>
<dbReference type="Gene3D" id="3.90.220.20">
    <property type="entry name" value="DNA methylase specificity domains"/>
    <property type="match status" value="2"/>
</dbReference>
<keyword evidence="3" id="KW-0238">DNA-binding</keyword>
<dbReference type="GO" id="GO:0009307">
    <property type="term" value="P:DNA restriction-modification system"/>
    <property type="evidence" value="ECO:0007669"/>
    <property type="project" value="UniProtKB-KW"/>
</dbReference>
<evidence type="ECO:0000313" key="6">
    <source>
        <dbReference type="EMBL" id="TDV24144.1"/>
    </source>
</evidence>
<evidence type="ECO:0000256" key="3">
    <source>
        <dbReference type="ARBA" id="ARBA00023125"/>
    </source>
</evidence>
<feature type="transmembrane region" description="Helical" evidence="4">
    <location>
        <begin position="196"/>
        <end position="219"/>
    </location>
</feature>
<sequence>MSSKKEDVPAIRFKEFTDAWKRWSLGDLGNFKSSSVDKVIRPNENKVYLLNYLNVYKGEEIIEKNLVFNSASLKQTYEFDIRKSDVFFTPSSETIMDIGYAKTALKTIEKAVFSYHLVRFRPNCNIFVDSYIDNIVQTSKYRQIFQIEAQGVQRFFISLNNFNNIEMWIPKITEQGKITSLFTSLNTYLSLLQRKYNFAILTVFVFKICFFDNKIIVFYSEMTFVWKRWSLGEITNIFTGEFVNKNLQRDNYKFPVYNGGIENTGFYKNYNQYKDKIIIAARGAAGWINYVDCDFWAGNSVYSLDSIDKNINNYLIYLSLKYKQNELIKKSNTTTIPSILITHLNGFKIHLPKTFDEQIFISNTFKFINSYLSLLQRNKVFVIIIVKLHYSLIIVIIINY</sequence>
<keyword evidence="4" id="KW-0472">Membrane</keyword>
<protein>
    <submittedName>
        <fullName evidence="6">Restriction endonuclease S subunit</fullName>
    </submittedName>
</protein>
<evidence type="ECO:0000256" key="2">
    <source>
        <dbReference type="ARBA" id="ARBA00022747"/>
    </source>
</evidence>
<name>A0A4R7UES9_9BACT</name>
<dbReference type="Gene3D" id="1.10.287.1120">
    <property type="entry name" value="Bipartite methylase S protein"/>
    <property type="match status" value="1"/>
</dbReference>
<organism evidence="6 7">
    <name type="scientific">Mycoplasmopsis mustelae</name>
    <dbReference type="NCBI Taxonomy" id="171289"/>
    <lineage>
        <taxon>Bacteria</taxon>
        <taxon>Bacillati</taxon>
        <taxon>Mycoplasmatota</taxon>
        <taxon>Mycoplasmoidales</taxon>
        <taxon>Metamycoplasmataceae</taxon>
        <taxon>Mycoplasmopsis</taxon>
    </lineage>
</organism>
<reference evidence="6 7" key="1">
    <citation type="submission" date="2019-03" db="EMBL/GenBank/DDBJ databases">
        <title>Genomic Encyclopedia of Archaeal and Bacterial Type Strains, Phase II (KMG-II): from individual species to whole genera.</title>
        <authorList>
            <person name="Goeker M."/>
        </authorList>
    </citation>
    <scope>NUCLEOTIDE SEQUENCE [LARGE SCALE GENOMIC DNA]</scope>
    <source>
        <strain evidence="6 7">ATCC 35214</strain>
    </source>
</reference>
<keyword evidence="6" id="KW-0378">Hydrolase</keyword>
<dbReference type="EMBL" id="SOCN01000001">
    <property type="protein sequence ID" value="TDV24144.1"/>
    <property type="molecule type" value="Genomic_DNA"/>
</dbReference>
<dbReference type="GO" id="GO:0004519">
    <property type="term" value="F:endonuclease activity"/>
    <property type="evidence" value="ECO:0007669"/>
    <property type="project" value="UniProtKB-KW"/>
</dbReference>
<evidence type="ECO:0000256" key="1">
    <source>
        <dbReference type="ARBA" id="ARBA00010923"/>
    </source>
</evidence>
<dbReference type="Proteomes" id="UP000295757">
    <property type="component" value="Unassembled WGS sequence"/>
</dbReference>
<proteinExistence type="inferred from homology"/>
<evidence type="ECO:0000313" key="7">
    <source>
        <dbReference type="Proteomes" id="UP000295757"/>
    </source>
</evidence>